<feature type="signal peptide" evidence="1">
    <location>
        <begin position="1"/>
        <end position="21"/>
    </location>
</feature>
<feature type="non-terminal residue" evidence="2">
    <location>
        <position position="1"/>
    </location>
</feature>
<evidence type="ECO:0000313" key="2">
    <source>
        <dbReference type="EMBL" id="GEZ00382.1"/>
    </source>
</evidence>
<organism evidence="2">
    <name type="scientific">Tanacetum cinerariifolium</name>
    <name type="common">Dalmatian daisy</name>
    <name type="synonym">Chrysanthemum cinerariifolium</name>
    <dbReference type="NCBI Taxonomy" id="118510"/>
    <lineage>
        <taxon>Eukaryota</taxon>
        <taxon>Viridiplantae</taxon>
        <taxon>Streptophyta</taxon>
        <taxon>Embryophyta</taxon>
        <taxon>Tracheophyta</taxon>
        <taxon>Spermatophyta</taxon>
        <taxon>Magnoliopsida</taxon>
        <taxon>eudicotyledons</taxon>
        <taxon>Gunneridae</taxon>
        <taxon>Pentapetalae</taxon>
        <taxon>asterids</taxon>
        <taxon>campanulids</taxon>
        <taxon>Asterales</taxon>
        <taxon>Asteraceae</taxon>
        <taxon>Asteroideae</taxon>
        <taxon>Anthemideae</taxon>
        <taxon>Anthemidinae</taxon>
        <taxon>Tanacetum</taxon>
    </lineage>
</organism>
<name>A0A699I6N3_TANCI</name>
<dbReference type="AlphaFoldDB" id="A0A699I6N3"/>
<keyword evidence="1" id="KW-0732">Signal</keyword>
<sequence length="60" mass="6272">SAIFLAVASLFFWQWKLSSLAVGTSSGSGNSITGSGMPCVFYSQQSSPKLDAPAAIKFPE</sequence>
<evidence type="ECO:0000256" key="1">
    <source>
        <dbReference type="SAM" id="SignalP"/>
    </source>
</evidence>
<reference evidence="2" key="1">
    <citation type="journal article" date="2019" name="Sci. Rep.">
        <title>Draft genome of Tanacetum cinerariifolium, the natural source of mosquito coil.</title>
        <authorList>
            <person name="Yamashiro T."/>
            <person name="Shiraishi A."/>
            <person name="Satake H."/>
            <person name="Nakayama K."/>
        </authorList>
    </citation>
    <scope>NUCLEOTIDE SEQUENCE</scope>
</reference>
<accession>A0A699I6N3</accession>
<comment type="caution">
    <text evidence="2">The sequence shown here is derived from an EMBL/GenBank/DDBJ whole genome shotgun (WGS) entry which is preliminary data.</text>
</comment>
<proteinExistence type="predicted"/>
<protein>
    <submittedName>
        <fullName evidence="2">Uncharacterized protein</fullName>
    </submittedName>
</protein>
<feature type="chain" id="PRO_5025504278" evidence="1">
    <location>
        <begin position="22"/>
        <end position="60"/>
    </location>
</feature>
<gene>
    <name evidence="2" type="ORF">Tci_472355</name>
</gene>
<dbReference type="EMBL" id="BKCJ010230964">
    <property type="protein sequence ID" value="GEZ00382.1"/>
    <property type="molecule type" value="Genomic_DNA"/>
</dbReference>